<evidence type="ECO:0000313" key="3">
    <source>
        <dbReference type="Proteomes" id="UP001152795"/>
    </source>
</evidence>
<dbReference type="Pfam" id="PF25561">
    <property type="entry name" value="QRICH1"/>
    <property type="match status" value="1"/>
</dbReference>
<organism evidence="2 3">
    <name type="scientific">Paramuricea clavata</name>
    <name type="common">Red gorgonian</name>
    <name type="synonym">Violescent sea-whip</name>
    <dbReference type="NCBI Taxonomy" id="317549"/>
    <lineage>
        <taxon>Eukaryota</taxon>
        <taxon>Metazoa</taxon>
        <taxon>Cnidaria</taxon>
        <taxon>Anthozoa</taxon>
        <taxon>Octocorallia</taxon>
        <taxon>Malacalcyonacea</taxon>
        <taxon>Plexauridae</taxon>
        <taxon>Paramuricea</taxon>
    </lineage>
</organism>
<reference evidence="2" key="1">
    <citation type="submission" date="2020-04" db="EMBL/GenBank/DDBJ databases">
        <authorList>
            <person name="Alioto T."/>
            <person name="Alioto T."/>
            <person name="Gomez Garrido J."/>
        </authorList>
    </citation>
    <scope>NUCLEOTIDE SEQUENCE</scope>
    <source>
        <strain evidence="2">A484AB</strain>
    </source>
</reference>
<protein>
    <recommendedName>
        <fullName evidence="1">QRICH1-like domain-containing protein</fullName>
    </recommendedName>
</protein>
<name>A0A7D9LJU7_PARCT</name>
<comment type="caution">
    <text evidence="2">The sequence shown here is derived from an EMBL/GenBank/DDBJ whole genome shotgun (WGS) entry which is preliminary data.</text>
</comment>
<accession>A0A7D9LJU7</accession>
<dbReference type="InterPro" id="IPR057926">
    <property type="entry name" value="QRICH1_dom"/>
</dbReference>
<dbReference type="EMBL" id="CACRXK020020044">
    <property type="protein sequence ID" value="CAB4034352.1"/>
    <property type="molecule type" value="Genomic_DNA"/>
</dbReference>
<evidence type="ECO:0000313" key="2">
    <source>
        <dbReference type="EMBL" id="CAB4034352.1"/>
    </source>
</evidence>
<dbReference type="AlphaFoldDB" id="A0A7D9LJU7"/>
<feature type="domain" description="QRICH1-like" evidence="1">
    <location>
        <begin position="13"/>
        <end position="94"/>
    </location>
</feature>
<sequence length="150" mass="17228">MCESNPFSLDLQNLKNLETELYSMTARSLNFWLIKFVQEVCEKDGKLYPGRTVYQIICSLKRHLDENGRAEANMLNANNHCFQTFRRVLDSEMKATHREGESLAVNRTRRGKEAITDDEEGLLGSKGLLGDKTAQSLVYTIYFYIGKYSD</sequence>
<evidence type="ECO:0000259" key="1">
    <source>
        <dbReference type="Pfam" id="PF25561"/>
    </source>
</evidence>
<dbReference type="Proteomes" id="UP001152795">
    <property type="component" value="Unassembled WGS sequence"/>
</dbReference>
<proteinExistence type="predicted"/>
<dbReference type="PANTHER" id="PTHR21446:SF13">
    <property type="entry name" value="DUF3504 DOMAIN-CONTAINING PROTEIN"/>
    <property type="match status" value="1"/>
</dbReference>
<gene>
    <name evidence="2" type="ORF">PACLA_8A084139</name>
</gene>
<dbReference type="InterPro" id="IPR052787">
    <property type="entry name" value="MAVS"/>
</dbReference>
<keyword evidence="3" id="KW-1185">Reference proteome</keyword>
<dbReference type="OrthoDB" id="5975463at2759"/>
<dbReference type="PANTHER" id="PTHR21446">
    <property type="entry name" value="DUF3504 DOMAIN-CONTAINING PROTEIN"/>
    <property type="match status" value="1"/>
</dbReference>